<dbReference type="InterPro" id="IPR025857">
    <property type="entry name" value="MacB_PCD"/>
</dbReference>
<evidence type="ECO:0000259" key="8">
    <source>
        <dbReference type="Pfam" id="PF12704"/>
    </source>
</evidence>
<feature type="transmembrane region" description="Helical" evidence="6">
    <location>
        <begin position="99"/>
        <end position="119"/>
    </location>
</feature>
<feature type="domain" description="MacB-like periplasmic core" evidence="8">
    <location>
        <begin position="98"/>
        <end position="326"/>
    </location>
</feature>
<accession>A0AAP2GEJ4</accession>
<feature type="domain" description="ABC3 transporter permease C-terminal" evidence="7">
    <location>
        <begin position="367"/>
        <end position="483"/>
    </location>
</feature>
<feature type="transmembrane region" description="Helical" evidence="6">
    <location>
        <begin position="756"/>
        <end position="778"/>
    </location>
</feature>
<keyword evidence="10" id="KW-1185">Reference proteome</keyword>
<comment type="subcellular location">
    <subcellularLocation>
        <location evidence="1">Cell membrane</location>
        <topology evidence="1">Multi-pass membrane protein</topology>
    </subcellularLocation>
</comment>
<feature type="transmembrane region" description="Helical" evidence="6">
    <location>
        <begin position="454"/>
        <end position="479"/>
    </location>
</feature>
<dbReference type="PANTHER" id="PTHR30572">
    <property type="entry name" value="MEMBRANE COMPONENT OF TRANSPORTER-RELATED"/>
    <property type="match status" value="1"/>
</dbReference>
<sequence length="876" mass="97462">MQRHSVQPPAIALRFLRWFCPPALSEGIEGDLLEQFEEDCANVGHRIARRRFTWQVLRFFRPGILLRNKLSYTLTPASMIKNYGKVMLRAMWKQKTHSAIHILGLTIGLAFALMIGIFVHQELRVNASLHDVDRLYMAETSMADGTFWRPFLSPAPLPSAVTEQYPLLFEGYYRFWDKMITVSREDQHFRLQGQIGDSTLVSLLGLPVLHGDAVNAFRDTRSIVIAKATALRFFNRTDVVGETLTLSGESGDNKRYDYTITAVLDDLPRNSVTDLVDMDAQIFLSVQKNDVYKLNDPEKWESGVMVSYLRLRSGAMRTDAEKAIANVMQTQAPEDLRKLTVTLNPLRTYYLEADDGRVKKLLYTVSAIAVFILVLAVINFINITIGSALGRLREIGVRKAVGGRRGQLIAQFLAESSALSVGAFLLALGVYALARPYAGDILGILLPAVSDLGIVFIGVMLLITLTVGVLAGAYPAFLLSSYNAVESLRNKASSGKAGGLSRSLVVVQFILAMGVFAFSIVITRQVAFFLQKDLGYDKDYVLTISSVPRRWSEEGVRSIEAARQEFLSLPMVKDISLSWEIPAGNYGNQVQCYRQGVDEDKAVDMPLLMTDEHFADTYGIPMKEGVFLADEQHAWHLGDMVINESAGKALSVNVGDKVRIKNDTVVFTVAGIIQDFHFFSLRENVKPMAFLHTRGTKAFRHFSVKLEAGNMAGAVAAVEAKWRQVFPDDPFVYTFMDQELARLYKNEMRLKKASGVATGLMLVIVFTGVFGMVSLAVSKRTKEMGIRKVLGASVDSIIVLMSKPYLILIGLACAVATPLAYYFSAQWLQAFAFRVPLAWWWFVVPVVAVLGLTLLLVAARSMRTALANPTRALRYE</sequence>
<evidence type="ECO:0000256" key="5">
    <source>
        <dbReference type="ARBA" id="ARBA00023136"/>
    </source>
</evidence>
<dbReference type="Pfam" id="PF12704">
    <property type="entry name" value="MacB_PCD"/>
    <property type="match status" value="2"/>
</dbReference>
<dbReference type="InterPro" id="IPR003838">
    <property type="entry name" value="ABC3_permease_C"/>
</dbReference>
<evidence type="ECO:0000256" key="6">
    <source>
        <dbReference type="SAM" id="Phobius"/>
    </source>
</evidence>
<feature type="transmembrane region" description="Helical" evidence="6">
    <location>
        <begin position="361"/>
        <end position="389"/>
    </location>
</feature>
<dbReference type="GO" id="GO:0022857">
    <property type="term" value="F:transmembrane transporter activity"/>
    <property type="evidence" value="ECO:0007669"/>
    <property type="project" value="TreeGrafter"/>
</dbReference>
<name>A0AAP2GEJ4_9BACT</name>
<evidence type="ECO:0000259" key="7">
    <source>
        <dbReference type="Pfam" id="PF02687"/>
    </source>
</evidence>
<feature type="transmembrane region" description="Helical" evidence="6">
    <location>
        <begin position="837"/>
        <end position="859"/>
    </location>
</feature>
<comment type="caution">
    <text evidence="9">The sequence shown here is derived from an EMBL/GenBank/DDBJ whole genome shotgun (WGS) entry which is preliminary data.</text>
</comment>
<dbReference type="Proteomes" id="UP001319180">
    <property type="component" value="Unassembled WGS sequence"/>
</dbReference>
<feature type="domain" description="ABC3 transporter permease C-terminal" evidence="7">
    <location>
        <begin position="756"/>
        <end position="864"/>
    </location>
</feature>
<evidence type="ECO:0000256" key="4">
    <source>
        <dbReference type="ARBA" id="ARBA00022989"/>
    </source>
</evidence>
<dbReference type="InterPro" id="IPR047699">
    <property type="entry name" value="Permease_put_prefix"/>
</dbReference>
<keyword evidence="2" id="KW-1003">Cell membrane</keyword>
<protein>
    <submittedName>
        <fullName evidence="9">ABC transporter permease</fullName>
    </submittedName>
</protein>
<organism evidence="9 10">
    <name type="scientific">Dawidia soli</name>
    <dbReference type="NCBI Taxonomy" id="2782352"/>
    <lineage>
        <taxon>Bacteria</taxon>
        <taxon>Pseudomonadati</taxon>
        <taxon>Bacteroidota</taxon>
        <taxon>Cytophagia</taxon>
        <taxon>Cytophagales</taxon>
        <taxon>Chryseotaleaceae</taxon>
        <taxon>Dawidia</taxon>
    </lineage>
</organism>
<evidence type="ECO:0000256" key="2">
    <source>
        <dbReference type="ARBA" id="ARBA00022475"/>
    </source>
</evidence>
<reference evidence="9 10" key="1">
    <citation type="submission" date="2021-05" db="EMBL/GenBank/DDBJ databases">
        <title>A Polyphasic approach of four new species of the genus Ohtaekwangia: Ohtaekwangia histidinii sp. nov., Ohtaekwangia cretensis sp. nov., Ohtaekwangia indiensis sp. nov., Ohtaekwangia reichenbachii sp. nov. from diverse environment.</title>
        <authorList>
            <person name="Octaviana S."/>
        </authorList>
    </citation>
    <scope>NUCLEOTIDE SEQUENCE [LARGE SCALE GENOMIC DNA]</scope>
    <source>
        <strain evidence="9 10">PWU37</strain>
    </source>
</reference>
<feature type="transmembrane region" description="Helical" evidence="6">
    <location>
        <begin position="805"/>
        <end position="825"/>
    </location>
</feature>
<proteinExistence type="predicted"/>
<evidence type="ECO:0000313" key="10">
    <source>
        <dbReference type="Proteomes" id="UP001319180"/>
    </source>
</evidence>
<dbReference type="RefSeq" id="WP_254091642.1">
    <property type="nucleotide sequence ID" value="NZ_JAHESC010000026.1"/>
</dbReference>
<keyword evidence="4 6" id="KW-1133">Transmembrane helix</keyword>
<evidence type="ECO:0000256" key="3">
    <source>
        <dbReference type="ARBA" id="ARBA00022692"/>
    </source>
</evidence>
<gene>
    <name evidence="9" type="ORF">KK078_17720</name>
</gene>
<feature type="transmembrane region" description="Helical" evidence="6">
    <location>
        <begin position="500"/>
        <end position="522"/>
    </location>
</feature>
<dbReference type="PANTHER" id="PTHR30572:SF18">
    <property type="entry name" value="ABC-TYPE MACROLIDE FAMILY EXPORT SYSTEM PERMEASE COMPONENT 2"/>
    <property type="match status" value="1"/>
</dbReference>
<evidence type="ECO:0000313" key="9">
    <source>
        <dbReference type="EMBL" id="MBT1688414.1"/>
    </source>
</evidence>
<dbReference type="NCBIfam" id="NF038404">
    <property type="entry name" value="perm_prefix_2"/>
    <property type="match status" value="1"/>
</dbReference>
<dbReference type="AlphaFoldDB" id="A0AAP2GEJ4"/>
<feature type="domain" description="MacB-like periplasmic core" evidence="8">
    <location>
        <begin position="524"/>
        <end position="716"/>
    </location>
</feature>
<dbReference type="Pfam" id="PF02687">
    <property type="entry name" value="FtsX"/>
    <property type="match status" value="2"/>
</dbReference>
<dbReference type="InterPro" id="IPR050250">
    <property type="entry name" value="Macrolide_Exporter_MacB"/>
</dbReference>
<dbReference type="EMBL" id="JAHESC010000026">
    <property type="protein sequence ID" value="MBT1688414.1"/>
    <property type="molecule type" value="Genomic_DNA"/>
</dbReference>
<evidence type="ECO:0000256" key="1">
    <source>
        <dbReference type="ARBA" id="ARBA00004651"/>
    </source>
</evidence>
<dbReference type="GO" id="GO:0005886">
    <property type="term" value="C:plasma membrane"/>
    <property type="evidence" value="ECO:0007669"/>
    <property type="project" value="UniProtKB-SubCell"/>
</dbReference>
<keyword evidence="3 6" id="KW-0812">Transmembrane</keyword>
<feature type="transmembrane region" description="Helical" evidence="6">
    <location>
        <begin position="409"/>
        <end position="434"/>
    </location>
</feature>
<keyword evidence="5 6" id="KW-0472">Membrane</keyword>